<sequence>MKIRMYLLSMLFLFIPITIYFSGIDNVWSIFDKAMSSCSGMDNISQCVYNYSNSRLTFSTWRLVICGALILTCSYTYIWYLMILKNLEAGIVSKKLKVVSCKKESGEYLSFLSTYIMPLVFTDLSKPSNIVNFLFVLIIVGFLHIKTKRIHCNPTLSLFNVSAYKITYSVIANGKEKTQDKELIVLSKDLIRENDFIRVINHDDYLTFAKKIIEE</sequence>
<dbReference type="AlphaFoldDB" id="V5H5H4"/>
<organism evidence="2 3">
    <name type="scientific">Photobacterium leiognathi lrivu.4.1</name>
    <dbReference type="NCBI Taxonomy" id="1248232"/>
    <lineage>
        <taxon>Bacteria</taxon>
        <taxon>Pseudomonadati</taxon>
        <taxon>Pseudomonadota</taxon>
        <taxon>Gammaproteobacteria</taxon>
        <taxon>Vibrionales</taxon>
        <taxon>Vibrionaceae</taxon>
        <taxon>Photobacterium</taxon>
    </lineage>
</organism>
<keyword evidence="1" id="KW-0812">Transmembrane</keyword>
<gene>
    <name evidence="2" type="ORF">PLEI_3938</name>
</gene>
<evidence type="ECO:0000313" key="2">
    <source>
        <dbReference type="EMBL" id="GAD32267.1"/>
    </source>
</evidence>
<evidence type="ECO:0000256" key="1">
    <source>
        <dbReference type="SAM" id="Phobius"/>
    </source>
</evidence>
<dbReference type="EMBL" id="DF196823">
    <property type="protein sequence ID" value="GAD32267.1"/>
    <property type="molecule type" value="Genomic_DNA"/>
</dbReference>
<feature type="transmembrane region" description="Helical" evidence="1">
    <location>
        <begin position="7"/>
        <end position="31"/>
    </location>
</feature>
<dbReference type="RefSeq" id="WP_023935151.1">
    <property type="nucleotide sequence ID" value="NZ_DF196823.1"/>
</dbReference>
<dbReference type="InterPro" id="IPR048118">
    <property type="entry name" value="KwaA"/>
</dbReference>
<dbReference type="Proteomes" id="UP000030675">
    <property type="component" value="Unassembled WGS sequence"/>
</dbReference>
<name>V5H5H4_PHOLE</name>
<accession>V5H5H4</accession>
<feature type="transmembrane region" description="Helical" evidence="1">
    <location>
        <begin position="127"/>
        <end position="145"/>
    </location>
</feature>
<evidence type="ECO:0000313" key="3">
    <source>
        <dbReference type="Proteomes" id="UP000030675"/>
    </source>
</evidence>
<keyword evidence="1" id="KW-1133">Transmembrane helix</keyword>
<reference evidence="3" key="1">
    <citation type="submission" date="2012-12" db="EMBL/GenBank/DDBJ databases">
        <title>Genome Sequence of Photobacterium leiognathi lrivu.4.1.</title>
        <authorList>
            <person name="Urbanczyk H."/>
            <person name="Ogura Y."/>
            <person name="Hayashi T."/>
            <person name="Dunlap P.V."/>
        </authorList>
    </citation>
    <scope>NUCLEOTIDE SEQUENCE [LARGE SCALE GENOMIC DNA]</scope>
    <source>
        <strain evidence="3">lrivu.4.1</strain>
    </source>
</reference>
<feature type="transmembrane region" description="Helical" evidence="1">
    <location>
        <begin position="61"/>
        <end position="84"/>
    </location>
</feature>
<dbReference type="NCBIfam" id="NF041622">
    <property type="entry name" value="KwaA"/>
    <property type="match status" value="1"/>
</dbReference>
<protein>
    <submittedName>
        <fullName evidence="2">Uncharacterized protein</fullName>
    </submittedName>
</protein>
<proteinExistence type="predicted"/>
<dbReference type="HOGENOM" id="CLU_1281572_0_0_6"/>
<keyword evidence="1" id="KW-0472">Membrane</keyword>